<reference evidence="3 4" key="1">
    <citation type="submission" date="2009-08" db="EMBL/GenBank/DDBJ databases">
        <title>The Genome Sequence of Spizellomyces punctatus strain DAOM BR117.</title>
        <authorList>
            <consortium name="The Broad Institute Genome Sequencing Platform"/>
            <person name="Russ C."/>
            <person name="Cuomo C."/>
            <person name="Shea T."/>
            <person name="Young S.K."/>
            <person name="Zeng Q."/>
            <person name="Koehrsen M."/>
            <person name="Haas B."/>
            <person name="Borodovsky M."/>
            <person name="Guigo R."/>
            <person name="Alvarado L."/>
            <person name="Berlin A."/>
            <person name="Bochicchio J."/>
            <person name="Borenstein D."/>
            <person name="Chapman S."/>
            <person name="Chen Z."/>
            <person name="Engels R."/>
            <person name="Freedman E."/>
            <person name="Gellesch M."/>
            <person name="Goldberg J."/>
            <person name="Griggs A."/>
            <person name="Gujja S."/>
            <person name="Heiman D."/>
            <person name="Hepburn T."/>
            <person name="Howarth C."/>
            <person name="Jen D."/>
            <person name="Larson L."/>
            <person name="Lewis B."/>
            <person name="Mehta T."/>
            <person name="Park D."/>
            <person name="Pearson M."/>
            <person name="Roberts A."/>
            <person name="Saif S."/>
            <person name="Shenoy N."/>
            <person name="Sisk P."/>
            <person name="Stolte C."/>
            <person name="Sykes S."/>
            <person name="Thomson T."/>
            <person name="Walk T."/>
            <person name="White J."/>
            <person name="Yandava C."/>
            <person name="Burger G."/>
            <person name="Gray M.W."/>
            <person name="Holland P.W.H."/>
            <person name="King N."/>
            <person name="Lang F.B.F."/>
            <person name="Roger A.J."/>
            <person name="Ruiz-Trillo I."/>
            <person name="Lander E."/>
            <person name="Nusbaum C."/>
        </authorList>
    </citation>
    <scope>NUCLEOTIDE SEQUENCE [LARGE SCALE GENOMIC DNA]</scope>
    <source>
        <strain evidence="3 4">DAOM BR117</strain>
    </source>
</reference>
<keyword evidence="2" id="KW-0472">Membrane</keyword>
<feature type="transmembrane region" description="Helical" evidence="2">
    <location>
        <begin position="189"/>
        <end position="211"/>
    </location>
</feature>
<organism evidence="3 4">
    <name type="scientific">Spizellomyces punctatus (strain DAOM BR117)</name>
    <dbReference type="NCBI Taxonomy" id="645134"/>
    <lineage>
        <taxon>Eukaryota</taxon>
        <taxon>Fungi</taxon>
        <taxon>Fungi incertae sedis</taxon>
        <taxon>Chytridiomycota</taxon>
        <taxon>Chytridiomycota incertae sedis</taxon>
        <taxon>Chytridiomycetes</taxon>
        <taxon>Spizellomycetales</taxon>
        <taxon>Spizellomycetaceae</taxon>
        <taxon>Spizellomyces</taxon>
    </lineage>
</organism>
<dbReference type="InParanoid" id="A0A0L0HEM5"/>
<keyword evidence="2" id="KW-1133">Transmembrane helix</keyword>
<dbReference type="GeneID" id="27688830"/>
<proteinExistence type="predicted"/>
<feature type="region of interest" description="Disordered" evidence="1">
    <location>
        <begin position="254"/>
        <end position="298"/>
    </location>
</feature>
<dbReference type="EMBL" id="KQ257458">
    <property type="protein sequence ID" value="KNC99203.1"/>
    <property type="molecule type" value="Genomic_DNA"/>
</dbReference>
<feature type="compositionally biased region" description="Basic and acidic residues" evidence="1">
    <location>
        <begin position="275"/>
        <end position="298"/>
    </location>
</feature>
<feature type="transmembrane region" description="Helical" evidence="2">
    <location>
        <begin position="150"/>
        <end position="169"/>
    </location>
</feature>
<evidence type="ECO:0000256" key="2">
    <source>
        <dbReference type="SAM" id="Phobius"/>
    </source>
</evidence>
<feature type="transmembrane region" description="Helical" evidence="2">
    <location>
        <begin position="110"/>
        <end position="130"/>
    </location>
</feature>
<gene>
    <name evidence="3" type="ORF">SPPG_05458</name>
</gene>
<dbReference type="AlphaFoldDB" id="A0A0L0HEM5"/>
<accession>A0A0L0HEM5</accession>
<feature type="transmembrane region" description="Helical" evidence="2">
    <location>
        <begin position="71"/>
        <end position="90"/>
    </location>
</feature>
<evidence type="ECO:0000313" key="3">
    <source>
        <dbReference type="EMBL" id="KNC99203.1"/>
    </source>
</evidence>
<dbReference type="RefSeq" id="XP_016607243.1">
    <property type="nucleotide sequence ID" value="XM_016753671.1"/>
</dbReference>
<feature type="transmembrane region" description="Helical" evidence="2">
    <location>
        <begin position="38"/>
        <end position="59"/>
    </location>
</feature>
<keyword evidence="2" id="KW-0812">Transmembrane</keyword>
<feature type="compositionally biased region" description="Low complexity" evidence="1">
    <location>
        <begin position="254"/>
        <end position="270"/>
    </location>
</feature>
<dbReference type="OrthoDB" id="2123128at2759"/>
<dbReference type="VEuPathDB" id="FungiDB:SPPG_05458"/>
<evidence type="ECO:0008006" key="5">
    <source>
        <dbReference type="Google" id="ProtNLM"/>
    </source>
</evidence>
<evidence type="ECO:0000256" key="1">
    <source>
        <dbReference type="SAM" id="MobiDB-lite"/>
    </source>
</evidence>
<feature type="transmembrane region" description="Helical" evidence="2">
    <location>
        <begin position="6"/>
        <end position="26"/>
    </location>
</feature>
<name>A0A0L0HEM5_SPIPD</name>
<protein>
    <recommendedName>
        <fullName evidence="5">THH1/TOM1/TOM3 domain-containing protein</fullName>
    </recommendedName>
</protein>
<evidence type="ECO:0000313" key="4">
    <source>
        <dbReference type="Proteomes" id="UP000053201"/>
    </source>
</evidence>
<keyword evidence="4" id="KW-1185">Reference proteome</keyword>
<dbReference type="Proteomes" id="UP000053201">
    <property type="component" value="Unassembled WGS sequence"/>
</dbReference>
<sequence>MDNFEHIANISKGGTIAIVVVCITFIDQIEKVRNKFLLGSIISYACLMFIATITVSKAWESLIVGNFEKFANLMIVTQVTYVGAFTSLVFHSAYRATLILAPRFPHTAKAATCVALTQGFIHGAASYYWGMNIKANYGTLRSEISSRMEIVVLIYYSLVESILFLMIQYKIIQVKAATLKSGDTNKIKLVLYAKGLLRSAAYIVNIALIYVSLGNIIPYLKNWNYPILCPSFILMIILTDSTRFQECIEKLSPSTTTTTTSNSKKPTDSTIARTKTTDDKGPTIIASKRDTMSEDHNV</sequence>